<dbReference type="SUPFAM" id="SSF48613">
    <property type="entry name" value="Heme oxygenase-like"/>
    <property type="match status" value="1"/>
</dbReference>
<evidence type="ECO:0000313" key="2">
    <source>
        <dbReference type="Proteomes" id="UP000188604"/>
    </source>
</evidence>
<dbReference type="OrthoDB" id="9149607at2"/>
<evidence type="ECO:0000313" key="1">
    <source>
        <dbReference type="EMBL" id="AQS88904.1"/>
    </source>
</evidence>
<dbReference type="RefSeq" id="WP_077807955.1">
    <property type="nucleotide sequence ID" value="NZ_BJXS01000001.1"/>
</dbReference>
<dbReference type="InterPro" id="IPR016084">
    <property type="entry name" value="Haem_Oase-like_multi-hlx"/>
</dbReference>
<name>A0A1U9KST8_9PROT</name>
<dbReference type="EMBL" id="CP014691">
    <property type="protein sequence ID" value="AQS88904.1"/>
    <property type="molecule type" value="Genomic_DNA"/>
</dbReference>
<dbReference type="CDD" id="cd19166">
    <property type="entry name" value="HemeO-bac"/>
    <property type="match status" value="1"/>
</dbReference>
<keyword evidence="2" id="KW-1185">Reference proteome</keyword>
<dbReference type="STRING" id="320497.A0U93_14350"/>
<protein>
    <submittedName>
        <fullName evidence="1">Uncharacterized protein</fullName>
    </submittedName>
</protein>
<gene>
    <name evidence="1" type="ORF">A0U93_14350</name>
</gene>
<dbReference type="Proteomes" id="UP000188604">
    <property type="component" value="Chromosome"/>
</dbReference>
<sequence length="178" mass="19500">MTASISPGAEQLAILRRAMRGVHEQTDRKFSVFDLRKSADYAAFLQAHSRVLTWIEPALLAAPNLPEWLPRRDFIESDLNELGIALPQKIDAAMPQEDGALLGAVYVLEGSRLGGRWLAEQVPVDMPRRYLGAAHPQGSWARFLRALEEAFEKHPEYGPGALAGAHAVFAAFDRAAGG</sequence>
<accession>A0A1U9KST8</accession>
<dbReference type="KEGG" id="nch:A0U93_14350"/>
<proteinExistence type="predicted"/>
<reference evidence="1 2" key="1">
    <citation type="submission" date="2016-03" db="EMBL/GenBank/DDBJ databases">
        <title>Acetic acid bacteria sequencing.</title>
        <authorList>
            <person name="Brandt J."/>
            <person name="Jakob F."/>
            <person name="Vogel R.F."/>
        </authorList>
    </citation>
    <scope>NUCLEOTIDE SEQUENCE [LARGE SCALE GENOMIC DNA]</scope>
    <source>
        <strain evidence="1 2">NBRC 101099</strain>
    </source>
</reference>
<dbReference type="Gene3D" id="1.20.910.10">
    <property type="entry name" value="Heme oxygenase-like"/>
    <property type="match status" value="1"/>
</dbReference>
<organism evidence="1 2">
    <name type="scientific">Neoasaia chiangmaiensis</name>
    <dbReference type="NCBI Taxonomy" id="320497"/>
    <lineage>
        <taxon>Bacteria</taxon>
        <taxon>Pseudomonadati</taxon>
        <taxon>Pseudomonadota</taxon>
        <taxon>Alphaproteobacteria</taxon>
        <taxon>Acetobacterales</taxon>
        <taxon>Acetobacteraceae</taxon>
        <taxon>Neoasaia</taxon>
    </lineage>
</organism>
<dbReference type="AlphaFoldDB" id="A0A1U9KST8"/>